<keyword evidence="1" id="KW-1133">Transmembrane helix</keyword>
<reference evidence="2 3" key="1">
    <citation type="submission" date="2020-08" db="EMBL/GenBank/DDBJ databases">
        <title>Genomic Encyclopedia of Type Strains, Phase IV (KMG-IV): sequencing the most valuable type-strain genomes for metagenomic binning, comparative biology and taxonomic classification.</title>
        <authorList>
            <person name="Goeker M."/>
        </authorList>
    </citation>
    <scope>NUCLEOTIDE SEQUENCE [LARGE SCALE GENOMIC DNA]</scope>
    <source>
        <strain evidence="2 3">DSM 100734</strain>
    </source>
</reference>
<dbReference type="AlphaFoldDB" id="A0A7W9Y1E7"/>
<evidence type="ECO:0000256" key="1">
    <source>
        <dbReference type="SAM" id="Phobius"/>
    </source>
</evidence>
<evidence type="ECO:0008006" key="4">
    <source>
        <dbReference type="Google" id="ProtNLM"/>
    </source>
</evidence>
<feature type="transmembrane region" description="Helical" evidence="1">
    <location>
        <begin position="27"/>
        <end position="44"/>
    </location>
</feature>
<name>A0A7W9Y1E7_9HYPH</name>
<comment type="caution">
    <text evidence="2">The sequence shown here is derived from an EMBL/GenBank/DDBJ whole genome shotgun (WGS) entry which is preliminary data.</text>
</comment>
<evidence type="ECO:0000313" key="3">
    <source>
        <dbReference type="Proteomes" id="UP000547879"/>
    </source>
</evidence>
<dbReference type="EMBL" id="JACHEG010000001">
    <property type="protein sequence ID" value="MBB6160232.1"/>
    <property type="molecule type" value="Genomic_DNA"/>
</dbReference>
<dbReference type="InterPro" id="IPR021257">
    <property type="entry name" value="DUF2809"/>
</dbReference>
<feature type="transmembrane region" description="Helical" evidence="1">
    <location>
        <begin position="120"/>
        <end position="139"/>
    </location>
</feature>
<feature type="transmembrane region" description="Helical" evidence="1">
    <location>
        <begin position="56"/>
        <end position="74"/>
    </location>
</feature>
<organism evidence="2 3">
    <name type="scientific">Rhizobium wenxiniae</name>
    <dbReference type="NCBI Taxonomy" id="1737357"/>
    <lineage>
        <taxon>Bacteria</taxon>
        <taxon>Pseudomonadati</taxon>
        <taxon>Pseudomonadota</taxon>
        <taxon>Alphaproteobacteria</taxon>
        <taxon>Hyphomicrobiales</taxon>
        <taxon>Rhizobiaceae</taxon>
        <taxon>Rhizobium/Agrobacterium group</taxon>
        <taxon>Rhizobium</taxon>
    </lineage>
</organism>
<sequence length="150" mass="16241">METPGFFISGDGMTGGRWMLRARLQRLLCVGAVIVAGLALRGFGYDLGLPFSVVKYGGSLLWGCMVFLLVAAAIVSRRVAIMAAIALAIAVSVEFSRLYQTPALDEFRLTLAGKLLLGRVFSLWNIVAYAAGIGLGMAIEMRLHFLDRNQ</sequence>
<protein>
    <recommendedName>
        <fullName evidence="4">DUF2809 domain-containing protein</fullName>
    </recommendedName>
</protein>
<gene>
    <name evidence="2" type="ORF">HNQ72_000029</name>
</gene>
<accession>A0A7W9Y1E7</accession>
<dbReference type="Proteomes" id="UP000547879">
    <property type="component" value="Unassembled WGS sequence"/>
</dbReference>
<dbReference type="Pfam" id="PF10990">
    <property type="entry name" value="DUF2809"/>
    <property type="match status" value="1"/>
</dbReference>
<evidence type="ECO:0000313" key="2">
    <source>
        <dbReference type="EMBL" id="MBB6160232.1"/>
    </source>
</evidence>
<keyword evidence="3" id="KW-1185">Reference proteome</keyword>
<proteinExistence type="predicted"/>
<keyword evidence="1" id="KW-0472">Membrane</keyword>
<keyword evidence="1" id="KW-0812">Transmembrane</keyword>